<accession>A0A0C2A310</accession>
<evidence type="ECO:0000313" key="2">
    <source>
        <dbReference type="Proteomes" id="UP000031599"/>
    </source>
</evidence>
<proteinExistence type="predicted"/>
<dbReference type="Proteomes" id="UP000031599">
    <property type="component" value="Unassembled WGS sequence"/>
</dbReference>
<reference evidence="1 2" key="1">
    <citation type="submission" date="2014-12" db="EMBL/GenBank/DDBJ databases">
        <title>Genome assembly of Enhygromyxa salina DSM 15201.</title>
        <authorList>
            <person name="Sharma G."/>
            <person name="Subramanian S."/>
        </authorList>
    </citation>
    <scope>NUCLEOTIDE SEQUENCE [LARGE SCALE GENOMIC DNA]</scope>
    <source>
        <strain evidence="1 2">DSM 15201</strain>
    </source>
</reference>
<organism evidence="1 2">
    <name type="scientific">Enhygromyxa salina</name>
    <dbReference type="NCBI Taxonomy" id="215803"/>
    <lineage>
        <taxon>Bacteria</taxon>
        <taxon>Pseudomonadati</taxon>
        <taxon>Myxococcota</taxon>
        <taxon>Polyangia</taxon>
        <taxon>Nannocystales</taxon>
        <taxon>Nannocystaceae</taxon>
        <taxon>Enhygromyxa</taxon>
    </lineage>
</organism>
<name>A0A0C2A310_9BACT</name>
<comment type="caution">
    <text evidence="1">The sequence shown here is derived from an EMBL/GenBank/DDBJ whole genome shotgun (WGS) entry which is preliminary data.</text>
</comment>
<sequence>MIINGSSTKFDLTCTTDGDWITKPKTPLLAGETATFEVQKPVNLDFSIICKDAEGTQINCSGDMHHGAQANKFQVAVTPTGKYGAVVDPAKTRENPAAVSWTIS</sequence>
<protein>
    <submittedName>
        <fullName evidence="1">Uncharacterized protein</fullName>
    </submittedName>
</protein>
<evidence type="ECO:0000313" key="1">
    <source>
        <dbReference type="EMBL" id="KIG17753.1"/>
    </source>
</evidence>
<gene>
    <name evidence="1" type="ORF">DB30_02786</name>
</gene>
<dbReference type="EMBL" id="JMCC02000020">
    <property type="protein sequence ID" value="KIG17753.1"/>
    <property type="molecule type" value="Genomic_DNA"/>
</dbReference>
<dbReference type="AlphaFoldDB" id="A0A0C2A310"/>